<organism evidence="2 3">
    <name type="scientific">Macrophomina phaseolina (strain MS6)</name>
    <name type="common">Charcoal rot fungus</name>
    <dbReference type="NCBI Taxonomy" id="1126212"/>
    <lineage>
        <taxon>Eukaryota</taxon>
        <taxon>Fungi</taxon>
        <taxon>Dikarya</taxon>
        <taxon>Ascomycota</taxon>
        <taxon>Pezizomycotina</taxon>
        <taxon>Dothideomycetes</taxon>
        <taxon>Dothideomycetes incertae sedis</taxon>
        <taxon>Botryosphaeriales</taxon>
        <taxon>Botryosphaeriaceae</taxon>
        <taxon>Macrophomina</taxon>
    </lineage>
</organism>
<dbReference type="Proteomes" id="UP000007129">
    <property type="component" value="Unassembled WGS sequence"/>
</dbReference>
<proteinExistence type="predicted"/>
<evidence type="ECO:0000256" key="1">
    <source>
        <dbReference type="SAM" id="MobiDB-lite"/>
    </source>
</evidence>
<comment type="caution">
    <text evidence="2">The sequence shown here is derived from an EMBL/GenBank/DDBJ whole genome shotgun (WGS) entry which is preliminary data.</text>
</comment>
<name>K2SJ67_MACPH</name>
<accession>K2SJ67</accession>
<dbReference type="HOGENOM" id="CLU_1669708_0_0_1"/>
<dbReference type="VEuPathDB" id="FungiDB:MPH_05856"/>
<feature type="region of interest" description="Disordered" evidence="1">
    <location>
        <begin position="1"/>
        <end position="25"/>
    </location>
</feature>
<gene>
    <name evidence="2" type="ORF">MPH_05856</name>
</gene>
<dbReference type="EMBL" id="AHHD01000259">
    <property type="protein sequence ID" value="EKG16875.1"/>
    <property type="molecule type" value="Genomic_DNA"/>
</dbReference>
<evidence type="ECO:0000313" key="3">
    <source>
        <dbReference type="Proteomes" id="UP000007129"/>
    </source>
</evidence>
<dbReference type="InParanoid" id="K2SJ67"/>
<protein>
    <submittedName>
        <fullName evidence="2">Uncharacterized protein</fullName>
    </submittedName>
</protein>
<reference evidence="2 3" key="1">
    <citation type="journal article" date="2012" name="BMC Genomics">
        <title>Tools to kill: Genome of one of the most destructive plant pathogenic fungi Macrophomina phaseolina.</title>
        <authorList>
            <person name="Islam M.S."/>
            <person name="Haque M.S."/>
            <person name="Islam M.M."/>
            <person name="Emdad E.M."/>
            <person name="Halim A."/>
            <person name="Hossen Q.M.M."/>
            <person name="Hossain M.Z."/>
            <person name="Ahmed B."/>
            <person name="Rahim S."/>
            <person name="Rahman M.S."/>
            <person name="Alam M.M."/>
            <person name="Hou S."/>
            <person name="Wan X."/>
            <person name="Saito J.A."/>
            <person name="Alam M."/>
        </authorList>
    </citation>
    <scope>NUCLEOTIDE SEQUENCE [LARGE SCALE GENOMIC DNA]</scope>
    <source>
        <strain evidence="2 3">MS6</strain>
    </source>
</reference>
<dbReference type="AlphaFoldDB" id="K2SJ67"/>
<evidence type="ECO:0000313" key="2">
    <source>
        <dbReference type="EMBL" id="EKG16875.1"/>
    </source>
</evidence>
<sequence>MTTNGAIDESRFKQPPTSGTHDKNKRQYTLERALVHIILPSPRNNITPLCHSSRLPRCFLLSELRSTTVEYFKLPQHHLRLYPGFLASPSPRACDVPTTRPQRMLQRQMSQRHTRTQQWCQCAFAWRHCRRARDVLCTMAEKCRYGMTQMTECIHHSY</sequence>